<accession>A0A833L052</accession>
<organism evidence="1 2">
    <name type="scientific">Candidatus Saganbacteria bacterium</name>
    <dbReference type="NCBI Taxonomy" id="2575572"/>
    <lineage>
        <taxon>Bacteria</taxon>
        <taxon>Bacillati</taxon>
        <taxon>Saganbacteria</taxon>
    </lineage>
</organism>
<proteinExistence type="predicted"/>
<reference evidence="1 2" key="1">
    <citation type="submission" date="2019-12" db="EMBL/GenBank/DDBJ databases">
        <authorList>
            <person name="Wolfe R."/>
            <person name="Danczak R."/>
            <person name="Wilkins M."/>
        </authorList>
    </citation>
    <scope>NUCLEOTIDE SEQUENCE [LARGE SCALE GENOMIC DNA]</scope>
    <source>
        <strain evidence="1">X2_MaxBin.013</strain>
    </source>
</reference>
<protein>
    <submittedName>
        <fullName evidence="1">Uncharacterized protein</fullName>
    </submittedName>
</protein>
<comment type="caution">
    <text evidence="1">The sequence shown here is derived from an EMBL/GenBank/DDBJ whole genome shotgun (WGS) entry which is preliminary data.</text>
</comment>
<gene>
    <name evidence="1" type="ORF">FD145_1303</name>
</gene>
<sequence length="33" mass="3292">MVVSSRAVCVYLVDVLGMAKGSKSGATGAFEGT</sequence>
<dbReference type="Proteomes" id="UP000488506">
    <property type="component" value="Unassembled WGS sequence"/>
</dbReference>
<name>A0A833L052_UNCSA</name>
<dbReference type="AlphaFoldDB" id="A0A833L052"/>
<evidence type="ECO:0000313" key="1">
    <source>
        <dbReference type="EMBL" id="KAF0133393.1"/>
    </source>
</evidence>
<evidence type="ECO:0000313" key="2">
    <source>
        <dbReference type="Proteomes" id="UP000488506"/>
    </source>
</evidence>
<dbReference type="EMBL" id="WPAF01000027">
    <property type="protein sequence ID" value="KAF0133393.1"/>
    <property type="molecule type" value="Genomic_DNA"/>
</dbReference>